<reference evidence="2" key="1">
    <citation type="submission" date="2014-09" db="EMBL/GenBank/DDBJ databases">
        <authorList>
            <person name="Magalhaes I.L.F."/>
            <person name="Oliveira U."/>
            <person name="Santos F.R."/>
            <person name="Vidigal T.H.D.A."/>
            <person name="Brescovit A.D."/>
            <person name="Santos A.J."/>
        </authorList>
    </citation>
    <scope>NUCLEOTIDE SEQUENCE</scope>
    <source>
        <tissue evidence="2">Shoot tissue taken approximately 20 cm above the soil surface</tissue>
    </source>
</reference>
<dbReference type="AlphaFoldDB" id="A0A0A9EUF0"/>
<name>A0A0A9EUF0_ARUDO</name>
<protein>
    <submittedName>
        <fullName evidence="2">Uncharacterized protein</fullName>
    </submittedName>
</protein>
<proteinExistence type="predicted"/>
<sequence length="20" mass="1947">MTSLAGRAAAGRSGDAERLG</sequence>
<feature type="region of interest" description="Disordered" evidence="1">
    <location>
        <begin position="1"/>
        <end position="20"/>
    </location>
</feature>
<evidence type="ECO:0000313" key="2">
    <source>
        <dbReference type="EMBL" id="JAE01516.1"/>
    </source>
</evidence>
<evidence type="ECO:0000256" key="1">
    <source>
        <dbReference type="SAM" id="MobiDB-lite"/>
    </source>
</evidence>
<dbReference type="EMBL" id="GBRH01196380">
    <property type="protein sequence ID" value="JAE01516.1"/>
    <property type="molecule type" value="Transcribed_RNA"/>
</dbReference>
<accession>A0A0A9EUF0</accession>
<organism evidence="2">
    <name type="scientific">Arundo donax</name>
    <name type="common">Giant reed</name>
    <name type="synonym">Donax arundinaceus</name>
    <dbReference type="NCBI Taxonomy" id="35708"/>
    <lineage>
        <taxon>Eukaryota</taxon>
        <taxon>Viridiplantae</taxon>
        <taxon>Streptophyta</taxon>
        <taxon>Embryophyta</taxon>
        <taxon>Tracheophyta</taxon>
        <taxon>Spermatophyta</taxon>
        <taxon>Magnoliopsida</taxon>
        <taxon>Liliopsida</taxon>
        <taxon>Poales</taxon>
        <taxon>Poaceae</taxon>
        <taxon>PACMAD clade</taxon>
        <taxon>Arundinoideae</taxon>
        <taxon>Arundineae</taxon>
        <taxon>Arundo</taxon>
    </lineage>
</organism>
<feature type="compositionally biased region" description="Low complexity" evidence="1">
    <location>
        <begin position="1"/>
        <end position="13"/>
    </location>
</feature>
<reference evidence="2" key="2">
    <citation type="journal article" date="2015" name="Data Brief">
        <title>Shoot transcriptome of the giant reed, Arundo donax.</title>
        <authorList>
            <person name="Barrero R.A."/>
            <person name="Guerrero F.D."/>
            <person name="Moolhuijzen P."/>
            <person name="Goolsby J.A."/>
            <person name="Tidwell J."/>
            <person name="Bellgard S.E."/>
            <person name="Bellgard M.I."/>
        </authorList>
    </citation>
    <scope>NUCLEOTIDE SEQUENCE</scope>
    <source>
        <tissue evidence="2">Shoot tissue taken approximately 20 cm above the soil surface</tissue>
    </source>
</reference>